<dbReference type="Proteomes" id="UP000290572">
    <property type="component" value="Unassembled WGS sequence"/>
</dbReference>
<evidence type="ECO:0000313" key="3">
    <source>
        <dbReference type="Proteomes" id="UP000290572"/>
    </source>
</evidence>
<accession>A0A498P5P4</accession>
<dbReference type="AlphaFoldDB" id="A0A498P5P4"/>
<evidence type="ECO:0000256" key="1">
    <source>
        <dbReference type="SAM" id="MobiDB-lite"/>
    </source>
</evidence>
<evidence type="ECO:0000313" key="2">
    <source>
        <dbReference type="EMBL" id="RXN39009.1"/>
    </source>
</evidence>
<feature type="compositionally biased region" description="Low complexity" evidence="1">
    <location>
        <begin position="14"/>
        <end position="26"/>
    </location>
</feature>
<name>A0A498P5P4_LABRO</name>
<reference evidence="2 3" key="1">
    <citation type="submission" date="2018-03" db="EMBL/GenBank/DDBJ databases">
        <title>Draft genome sequence of Rohu Carp (Labeo rohita).</title>
        <authorList>
            <person name="Das P."/>
            <person name="Kushwaha B."/>
            <person name="Joshi C.G."/>
            <person name="Kumar D."/>
            <person name="Nagpure N.S."/>
            <person name="Sahoo L."/>
            <person name="Das S.P."/>
            <person name="Bit A."/>
            <person name="Patnaik S."/>
            <person name="Meher P.K."/>
            <person name="Jayasankar P."/>
            <person name="Koringa P.G."/>
            <person name="Patel N.V."/>
            <person name="Hinsu A.T."/>
            <person name="Kumar R."/>
            <person name="Pandey M."/>
            <person name="Agarwal S."/>
            <person name="Srivastava S."/>
            <person name="Singh M."/>
            <person name="Iquebal M.A."/>
            <person name="Jaiswal S."/>
            <person name="Angadi U.B."/>
            <person name="Kumar N."/>
            <person name="Raza M."/>
            <person name="Shah T.M."/>
            <person name="Rai A."/>
            <person name="Jena J.K."/>
        </authorList>
    </citation>
    <scope>NUCLEOTIDE SEQUENCE [LARGE SCALE GENOMIC DNA]</scope>
    <source>
        <strain evidence="2">DASCIFA01</strain>
        <tissue evidence="2">Testis</tissue>
    </source>
</reference>
<comment type="caution">
    <text evidence="2">The sequence shown here is derived from an EMBL/GenBank/DDBJ whole genome shotgun (WGS) entry which is preliminary data.</text>
</comment>
<gene>
    <name evidence="2" type="ORF">ROHU_000602</name>
</gene>
<keyword evidence="3" id="KW-1185">Reference proteome</keyword>
<organism evidence="2 3">
    <name type="scientific">Labeo rohita</name>
    <name type="common">Indian major carp</name>
    <name type="synonym">Cyprinus rohita</name>
    <dbReference type="NCBI Taxonomy" id="84645"/>
    <lineage>
        <taxon>Eukaryota</taxon>
        <taxon>Metazoa</taxon>
        <taxon>Chordata</taxon>
        <taxon>Craniata</taxon>
        <taxon>Vertebrata</taxon>
        <taxon>Euteleostomi</taxon>
        <taxon>Actinopterygii</taxon>
        <taxon>Neopterygii</taxon>
        <taxon>Teleostei</taxon>
        <taxon>Ostariophysi</taxon>
        <taxon>Cypriniformes</taxon>
        <taxon>Cyprinidae</taxon>
        <taxon>Labeoninae</taxon>
        <taxon>Labeonini</taxon>
        <taxon>Labeo</taxon>
    </lineage>
</organism>
<proteinExistence type="predicted"/>
<feature type="region of interest" description="Disordered" evidence="1">
    <location>
        <begin position="1"/>
        <end position="26"/>
    </location>
</feature>
<protein>
    <submittedName>
        <fullName evidence="2">Forkhead box K2-like protein</fullName>
    </submittedName>
</protein>
<sequence length="154" mass="16487">MKKAKSPPTPEQLHTQTPPTSTTSHPITTTFVKARSQAAARRQQSMPCLELCTAVAGAQLVKLLKVKQQIPTVAISTVGGPNLQPAIKAEMPENREEVKVMVESVPGITHNSKGSANRNIQSSTAATPLQMVTIVQQALLGQHQVPFKTSMAVM</sequence>
<dbReference type="EMBL" id="QBIY01003821">
    <property type="protein sequence ID" value="RXN39009.1"/>
    <property type="molecule type" value="Genomic_DNA"/>
</dbReference>
<dbReference type="STRING" id="84645.A0A498P5P4"/>